<comment type="similarity">
    <text evidence="2">Belongs to the bacterial phospholipase C family.</text>
</comment>
<reference evidence="9 10" key="1">
    <citation type="submission" date="2018-06" db="EMBL/GenBank/DDBJ databases">
        <title>Streptacidiphilus pinicola sp. nov., isolated from pine grove soil.</title>
        <authorList>
            <person name="Roh S.G."/>
            <person name="Park S."/>
            <person name="Kim M.-K."/>
            <person name="Yun B.-R."/>
            <person name="Park J."/>
            <person name="Kim M.J."/>
            <person name="Kim Y.S."/>
            <person name="Kim S.B."/>
        </authorList>
    </citation>
    <scope>NUCLEOTIDE SEQUENCE [LARGE SCALE GENOMIC DNA]</scope>
    <source>
        <strain evidence="9 10">MMS16-CNU450</strain>
    </source>
</reference>
<dbReference type="PANTHER" id="PTHR31956:SF8">
    <property type="entry name" value="ACID PHOSPHATASE PHOA (AFU_ORTHOLOGUE AFUA_1G03570)"/>
    <property type="match status" value="1"/>
</dbReference>
<evidence type="ECO:0000313" key="9">
    <source>
        <dbReference type="EMBL" id="RAG83763.1"/>
    </source>
</evidence>
<feature type="signal peptide" evidence="8">
    <location>
        <begin position="1"/>
        <end position="34"/>
    </location>
</feature>
<evidence type="ECO:0000256" key="2">
    <source>
        <dbReference type="ARBA" id="ARBA00009717"/>
    </source>
</evidence>
<name>A0A2X0IJF8_9ACTN</name>
<comment type="subcellular location">
    <subcellularLocation>
        <location evidence="1">Secreted</location>
        <location evidence="1">Cell wall</location>
    </subcellularLocation>
</comment>
<dbReference type="EMBL" id="QKYN01000078">
    <property type="protein sequence ID" value="RAG83763.1"/>
    <property type="molecule type" value="Genomic_DNA"/>
</dbReference>
<keyword evidence="6" id="KW-0843">Virulence</keyword>
<dbReference type="Pfam" id="PF04185">
    <property type="entry name" value="Phosphoesterase"/>
    <property type="match status" value="1"/>
</dbReference>
<dbReference type="AlphaFoldDB" id="A0A2X0IJF8"/>
<keyword evidence="4" id="KW-0134">Cell wall</keyword>
<evidence type="ECO:0000256" key="4">
    <source>
        <dbReference type="ARBA" id="ARBA00022512"/>
    </source>
</evidence>
<keyword evidence="4" id="KW-0964">Secreted</keyword>
<evidence type="ECO:0000256" key="6">
    <source>
        <dbReference type="ARBA" id="ARBA00023026"/>
    </source>
</evidence>
<dbReference type="EC" id="3.1.4.3" evidence="3"/>
<dbReference type="InterPro" id="IPR006311">
    <property type="entry name" value="TAT_signal"/>
</dbReference>
<dbReference type="InterPro" id="IPR007312">
    <property type="entry name" value="Phosphoesterase"/>
</dbReference>
<evidence type="ECO:0000256" key="5">
    <source>
        <dbReference type="ARBA" id="ARBA00022801"/>
    </source>
</evidence>
<feature type="chain" id="PRO_5015883355" description="phospholipase C" evidence="8">
    <location>
        <begin position="35"/>
        <end position="523"/>
    </location>
</feature>
<dbReference type="PROSITE" id="PS51318">
    <property type="entry name" value="TAT"/>
    <property type="match status" value="1"/>
</dbReference>
<proteinExistence type="inferred from homology"/>
<dbReference type="OrthoDB" id="345880at2"/>
<evidence type="ECO:0000313" key="10">
    <source>
        <dbReference type="Proteomes" id="UP000248889"/>
    </source>
</evidence>
<evidence type="ECO:0000256" key="1">
    <source>
        <dbReference type="ARBA" id="ARBA00004191"/>
    </source>
</evidence>
<keyword evidence="8" id="KW-0732">Signal</keyword>
<sequence length="523" mass="53670">MPTTSPARPGRRGAVALVLALLAALLGLAGTAPAAHAAASPNLILDGSGQNASCSGSGYDETTDPGWTITSGDPNVVCYTNNGGFPGASTPGAQPGSGYFTGGTRGNGSLSQTADVSAAATAIDAGTATYNLSGWLGGFGKQNDTATLVATFRSATGATLGTSQIGPVTATDRKSRTEFLQRAASGALPVGTRSIRLDLQFTWSTGGTTDGYAQGLSLTVSPSVPAPVLAAPASTVPGFDHVFVVYMENENYSAASNTADGGAGIIGNSAAPYLNGLTSNAALLTNYHAVVHNSDPNYLALAGGSTFGQSAGNGGTSNCIATCTYSTPSLADRVDQAGKTWKQYTDGANGDCDTSTHGSYYPDDAPFGYFSDVKNNAAYCQSHWQPLTQLSTDLQSTATTPNFAWLAADDCNDMESCGISAGDTWLRNTLPTLFNSPAWTTQRSLLVITWDEDGNNLPGGFGPGQTNQVATFVLGSTGTVKAGTQIATRYDHYSTARTVEQALGLTSMTQNDAYAQPMNDVFN</sequence>
<comment type="catalytic activity">
    <reaction evidence="7">
        <text>a 1,2-diacyl-sn-glycero-3-phosphocholine + H2O = phosphocholine + a 1,2-diacyl-sn-glycerol + H(+)</text>
        <dbReference type="Rhea" id="RHEA:10604"/>
        <dbReference type="ChEBI" id="CHEBI:15377"/>
        <dbReference type="ChEBI" id="CHEBI:15378"/>
        <dbReference type="ChEBI" id="CHEBI:17815"/>
        <dbReference type="ChEBI" id="CHEBI:57643"/>
        <dbReference type="ChEBI" id="CHEBI:295975"/>
        <dbReference type="EC" id="3.1.4.3"/>
    </reaction>
    <physiologicalReaction direction="left-to-right" evidence="7">
        <dbReference type="Rhea" id="RHEA:10605"/>
    </physiologicalReaction>
</comment>
<evidence type="ECO:0000256" key="7">
    <source>
        <dbReference type="ARBA" id="ARBA00048421"/>
    </source>
</evidence>
<dbReference type="GO" id="GO:0034480">
    <property type="term" value="F:phosphatidylcholine phospholipase C activity"/>
    <property type="evidence" value="ECO:0007669"/>
    <property type="project" value="UniProtKB-EC"/>
</dbReference>
<protein>
    <recommendedName>
        <fullName evidence="3">phospholipase C</fullName>
        <ecNumber evidence="3">3.1.4.3</ecNumber>
    </recommendedName>
</protein>
<gene>
    <name evidence="9" type="ORF">DN069_20575</name>
</gene>
<comment type="caution">
    <text evidence="9">The sequence shown here is derived from an EMBL/GenBank/DDBJ whole genome shotgun (WGS) entry which is preliminary data.</text>
</comment>
<dbReference type="Proteomes" id="UP000248889">
    <property type="component" value="Unassembled WGS sequence"/>
</dbReference>
<keyword evidence="5" id="KW-0378">Hydrolase</keyword>
<evidence type="ECO:0000256" key="8">
    <source>
        <dbReference type="SAM" id="SignalP"/>
    </source>
</evidence>
<dbReference type="RefSeq" id="WP_111502907.1">
    <property type="nucleotide sequence ID" value="NZ_QKYN01000078.1"/>
</dbReference>
<evidence type="ECO:0000256" key="3">
    <source>
        <dbReference type="ARBA" id="ARBA00012018"/>
    </source>
</evidence>
<dbReference type="GO" id="GO:0009395">
    <property type="term" value="P:phospholipid catabolic process"/>
    <property type="evidence" value="ECO:0007669"/>
    <property type="project" value="TreeGrafter"/>
</dbReference>
<dbReference type="Gene3D" id="3.40.720.10">
    <property type="entry name" value="Alkaline Phosphatase, subunit A"/>
    <property type="match status" value="1"/>
</dbReference>
<accession>A0A2X0IJF8</accession>
<organism evidence="9 10">
    <name type="scientific">Streptacidiphilus pinicola</name>
    <dbReference type="NCBI Taxonomy" id="2219663"/>
    <lineage>
        <taxon>Bacteria</taxon>
        <taxon>Bacillati</taxon>
        <taxon>Actinomycetota</taxon>
        <taxon>Actinomycetes</taxon>
        <taxon>Kitasatosporales</taxon>
        <taxon>Streptomycetaceae</taxon>
        <taxon>Streptacidiphilus</taxon>
    </lineage>
</organism>
<dbReference type="PANTHER" id="PTHR31956">
    <property type="entry name" value="NON-SPECIFIC PHOSPHOLIPASE C4-RELATED"/>
    <property type="match status" value="1"/>
</dbReference>
<keyword evidence="10" id="KW-1185">Reference proteome</keyword>
<dbReference type="InterPro" id="IPR017850">
    <property type="entry name" value="Alkaline_phosphatase_core_sf"/>
</dbReference>